<name>X1V148_9ZZZZ</name>
<proteinExistence type="predicted"/>
<feature type="region of interest" description="Disordered" evidence="1">
    <location>
        <begin position="1"/>
        <end position="55"/>
    </location>
</feature>
<protein>
    <submittedName>
        <fullName evidence="2">Uncharacterized protein</fullName>
    </submittedName>
</protein>
<evidence type="ECO:0000313" key="2">
    <source>
        <dbReference type="EMBL" id="GAJ09542.1"/>
    </source>
</evidence>
<accession>X1V148</accession>
<reference evidence="2" key="1">
    <citation type="journal article" date="2014" name="Front. Microbiol.">
        <title>High frequency of phylogenetically diverse reductive dehalogenase-homologous genes in deep subseafloor sedimentary metagenomes.</title>
        <authorList>
            <person name="Kawai M."/>
            <person name="Futagami T."/>
            <person name="Toyoda A."/>
            <person name="Takaki Y."/>
            <person name="Nishi S."/>
            <person name="Hori S."/>
            <person name="Arai W."/>
            <person name="Tsubouchi T."/>
            <person name="Morono Y."/>
            <person name="Uchiyama I."/>
            <person name="Ito T."/>
            <person name="Fujiyama A."/>
            <person name="Inagaki F."/>
            <person name="Takami H."/>
        </authorList>
    </citation>
    <scope>NUCLEOTIDE SEQUENCE</scope>
    <source>
        <strain evidence="2">Expedition CK06-06</strain>
    </source>
</reference>
<organism evidence="2">
    <name type="scientific">marine sediment metagenome</name>
    <dbReference type="NCBI Taxonomy" id="412755"/>
    <lineage>
        <taxon>unclassified sequences</taxon>
        <taxon>metagenomes</taxon>
        <taxon>ecological metagenomes</taxon>
    </lineage>
</organism>
<gene>
    <name evidence="2" type="ORF">S12H4_41822</name>
</gene>
<feature type="compositionally biased region" description="Basic residues" evidence="1">
    <location>
        <begin position="7"/>
        <end position="17"/>
    </location>
</feature>
<sequence length="85" mass="9870">MEVWKPLKPKRAPRRLHQSMTGNPFRIDDEMEMQMPRPMPNTPSQAPSDESPRDFCLPYPRMNKALKTLLECIDGMAQFPLGDVR</sequence>
<comment type="caution">
    <text evidence="2">The sequence shown here is derived from an EMBL/GenBank/DDBJ whole genome shotgun (WGS) entry which is preliminary data.</text>
</comment>
<evidence type="ECO:0000256" key="1">
    <source>
        <dbReference type="SAM" id="MobiDB-lite"/>
    </source>
</evidence>
<dbReference type="EMBL" id="BARW01025525">
    <property type="protein sequence ID" value="GAJ09542.1"/>
    <property type="molecule type" value="Genomic_DNA"/>
</dbReference>
<dbReference type="AlphaFoldDB" id="X1V148"/>